<gene>
    <name evidence="2" type="ORF">OXYTRIMIC_481</name>
</gene>
<accession>A0A073HZ10</accession>
<dbReference type="Proteomes" id="UP000053232">
    <property type="component" value="Unassembled WGS sequence"/>
</dbReference>
<dbReference type="EMBL" id="ARYC01019284">
    <property type="protein sequence ID" value="KEJ82465.1"/>
    <property type="molecule type" value="Genomic_DNA"/>
</dbReference>
<evidence type="ECO:0000313" key="2">
    <source>
        <dbReference type="EMBL" id="KEJ82465.1"/>
    </source>
</evidence>
<evidence type="ECO:0000313" key="3">
    <source>
        <dbReference type="Proteomes" id="UP000053232"/>
    </source>
</evidence>
<feature type="compositionally biased region" description="Basic and acidic residues" evidence="1">
    <location>
        <begin position="83"/>
        <end position="103"/>
    </location>
</feature>
<name>A0A073HZ10_9SPIT</name>
<reference evidence="3" key="1">
    <citation type="journal article" date="2014" name="Cell">
        <title>The Architecture of a Scrambled Genome Reveals Massive Levels of Genomic Rearrangement during Development.</title>
        <authorList>
            <person name="Chen X."/>
            <person name="Bracht J.R."/>
            <person name="Goldman A.D."/>
            <person name="Dolzhenko E."/>
            <person name="Clay D.M."/>
            <person name="Swart E.C."/>
            <person name="Perlman D.H."/>
            <person name="Doak T.G."/>
            <person name="Stuart A."/>
            <person name="Amemiya C.T."/>
            <person name="Sebra R.P."/>
            <person name="Landweber L.F."/>
        </authorList>
    </citation>
    <scope>NUCLEOTIDE SEQUENCE [LARGE SCALE GENOMIC DNA]</scope>
    <source>
        <strain evidence="3">JRB310</strain>
    </source>
</reference>
<evidence type="ECO:0000256" key="1">
    <source>
        <dbReference type="SAM" id="MobiDB-lite"/>
    </source>
</evidence>
<comment type="caution">
    <text evidence="2">The sequence shown here is derived from an EMBL/GenBank/DDBJ whole genome shotgun (WGS) entry which is preliminary data.</text>
</comment>
<dbReference type="AlphaFoldDB" id="A0A073HZ10"/>
<sequence>MYENDPQGKAVWVEHSKLMYACDRARVESFASEKKPGLHDHPYWNIYTGARSDRDRDDTSNSRDMDDYDSSLLDSKKVGVNRNSHELAGHQQEEECKGQKEDDSMSDEEKEQPKQSQIFHQYNQETRTLLDSLNNYQIDNHIALDLNLQTQVIYSLLINCSFLKFDQILLLGFQYSDLY</sequence>
<feature type="compositionally biased region" description="Basic and acidic residues" evidence="1">
    <location>
        <begin position="51"/>
        <end position="65"/>
    </location>
</feature>
<proteinExistence type="predicted"/>
<feature type="region of interest" description="Disordered" evidence="1">
    <location>
        <begin position="41"/>
        <end position="119"/>
    </location>
</feature>
<keyword evidence="3" id="KW-1185">Reference proteome</keyword>
<protein>
    <submittedName>
        <fullName evidence="2">Uncharacterized protein</fullName>
    </submittedName>
</protein>
<organism evidence="2 3">
    <name type="scientific">Oxytricha trifallax</name>
    <dbReference type="NCBI Taxonomy" id="1172189"/>
    <lineage>
        <taxon>Eukaryota</taxon>
        <taxon>Sar</taxon>
        <taxon>Alveolata</taxon>
        <taxon>Ciliophora</taxon>
        <taxon>Intramacronucleata</taxon>
        <taxon>Spirotrichea</taxon>
        <taxon>Stichotrichia</taxon>
        <taxon>Sporadotrichida</taxon>
        <taxon>Oxytrichidae</taxon>
        <taxon>Oxytrichinae</taxon>
        <taxon>Oxytricha</taxon>
    </lineage>
</organism>